<dbReference type="Pfam" id="PF02518">
    <property type="entry name" value="HATPase_c"/>
    <property type="match status" value="1"/>
</dbReference>
<reference evidence="12" key="1">
    <citation type="submission" date="2020-09" db="EMBL/GenBank/DDBJ databases">
        <title>Brevundimonas sp. LVF2 isolated from a puddle in Goettingen, Germany.</title>
        <authorList>
            <person name="Friedrich I."/>
            <person name="Klassen A."/>
            <person name="Hannes N."/>
            <person name="Schneider D."/>
            <person name="Hertel R."/>
            <person name="Daniel R."/>
        </authorList>
    </citation>
    <scope>NUCLEOTIDE SEQUENCE</scope>
    <source>
        <strain evidence="12">LVF2</strain>
    </source>
</reference>
<keyword evidence="10" id="KW-0472">Membrane</keyword>
<feature type="domain" description="Histidine kinase" evidence="11">
    <location>
        <begin position="229"/>
        <end position="436"/>
    </location>
</feature>
<dbReference type="KEGG" id="bgoe:IFJ75_10325"/>
<dbReference type="Gene3D" id="1.10.287.130">
    <property type="match status" value="1"/>
</dbReference>
<dbReference type="EC" id="2.7.13.3" evidence="3"/>
<feature type="transmembrane region" description="Helical" evidence="10">
    <location>
        <begin position="62"/>
        <end position="80"/>
    </location>
</feature>
<keyword evidence="5" id="KW-0597">Phosphoprotein</keyword>
<feature type="transmembrane region" description="Helical" evidence="10">
    <location>
        <begin position="141"/>
        <end position="161"/>
    </location>
</feature>
<dbReference type="InterPro" id="IPR036097">
    <property type="entry name" value="HisK_dim/P_sf"/>
</dbReference>
<dbReference type="InterPro" id="IPR050980">
    <property type="entry name" value="2C_sensor_his_kinase"/>
</dbReference>
<keyword evidence="8 12" id="KW-0418">Kinase</keyword>
<protein>
    <recommendedName>
        <fullName evidence="3">histidine kinase</fullName>
        <ecNumber evidence="3">2.7.13.3</ecNumber>
    </recommendedName>
</protein>
<accession>A0A975GUC3</accession>
<dbReference type="GO" id="GO:0005886">
    <property type="term" value="C:plasma membrane"/>
    <property type="evidence" value="ECO:0007669"/>
    <property type="project" value="UniProtKB-SubCell"/>
</dbReference>
<evidence type="ECO:0000256" key="4">
    <source>
        <dbReference type="ARBA" id="ARBA00022475"/>
    </source>
</evidence>
<dbReference type="RefSeq" id="WP_207867914.1">
    <property type="nucleotide sequence ID" value="NZ_CP062222.1"/>
</dbReference>
<keyword evidence="10" id="KW-1133">Transmembrane helix</keyword>
<evidence type="ECO:0000256" key="8">
    <source>
        <dbReference type="ARBA" id="ARBA00022777"/>
    </source>
</evidence>
<evidence type="ECO:0000256" key="1">
    <source>
        <dbReference type="ARBA" id="ARBA00000085"/>
    </source>
</evidence>
<dbReference type="PANTHER" id="PTHR44936">
    <property type="entry name" value="SENSOR PROTEIN CREC"/>
    <property type="match status" value="1"/>
</dbReference>
<dbReference type="AlphaFoldDB" id="A0A975GUC3"/>
<evidence type="ECO:0000256" key="6">
    <source>
        <dbReference type="ARBA" id="ARBA00022679"/>
    </source>
</evidence>
<evidence type="ECO:0000313" key="12">
    <source>
        <dbReference type="EMBL" id="QTC89711.1"/>
    </source>
</evidence>
<dbReference type="GO" id="GO:0000155">
    <property type="term" value="F:phosphorelay sensor kinase activity"/>
    <property type="evidence" value="ECO:0007669"/>
    <property type="project" value="InterPro"/>
</dbReference>
<feature type="transmembrane region" description="Helical" evidence="10">
    <location>
        <begin position="92"/>
        <end position="110"/>
    </location>
</feature>
<dbReference type="InterPro" id="IPR003594">
    <property type="entry name" value="HATPase_dom"/>
</dbReference>
<dbReference type="PROSITE" id="PS50109">
    <property type="entry name" value="HIS_KIN"/>
    <property type="match status" value="1"/>
</dbReference>
<dbReference type="InterPro" id="IPR036890">
    <property type="entry name" value="HATPase_C_sf"/>
</dbReference>
<dbReference type="PANTHER" id="PTHR44936:SF10">
    <property type="entry name" value="SENSOR PROTEIN RSTB"/>
    <property type="match status" value="1"/>
</dbReference>
<gene>
    <name evidence="12" type="ORF">IFJ75_10325</name>
</gene>
<keyword evidence="7" id="KW-0547">Nucleotide-binding</keyword>
<dbReference type="SUPFAM" id="SSF55874">
    <property type="entry name" value="ATPase domain of HSP90 chaperone/DNA topoisomerase II/histidine kinase"/>
    <property type="match status" value="1"/>
</dbReference>
<dbReference type="Gene3D" id="3.30.565.10">
    <property type="entry name" value="Histidine kinase-like ATPase, C-terminal domain"/>
    <property type="match status" value="1"/>
</dbReference>
<evidence type="ECO:0000259" key="11">
    <source>
        <dbReference type="PROSITE" id="PS50109"/>
    </source>
</evidence>
<keyword evidence="9" id="KW-0067">ATP-binding</keyword>
<dbReference type="GO" id="GO:0005524">
    <property type="term" value="F:ATP binding"/>
    <property type="evidence" value="ECO:0007669"/>
    <property type="project" value="UniProtKB-KW"/>
</dbReference>
<proteinExistence type="predicted"/>
<evidence type="ECO:0000256" key="2">
    <source>
        <dbReference type="ARBA" id="ARBA00004651"/>
    </source>
</evidence>
<evidence type="ECO:0000256" key="5">
    <source>
        <dbReference type="ARBA" id="ARBA00022553"/>
    </source>
</evidence>
<evidence type="ECO:0000256" key="3">
    <source>
        <dbReference type="ARBA" id="ARBA00012438"/>
    </source>
</evidence>
<evidence type="ECO:0000256" key="9">
    <source>
        <dbReference type="ARBA" id="ARBA00022840"/>
    </source>
</evidence>
<feature type="transmembrane region" description="Helical" evidence="10">
    <location>
        <begin position="173"/>
        <end position="193"/>
    </location>
</feature>
<evidence type="ECO:0000313" key="13">
    <source>
        <dbReference type="Proteomes" id="UP000663918"/>
    </source>
</evidence>
<dbReference type="SUPFAM" id="SSF47384">
    <property type="entry name" value="Homodimeric domain of signal transducing histidine kinase"/>
    <property type="match status" value="1"/>
</dbReference>
<keyword evidence="6" id="KW-0808">Transferase</keyword>
<dbReference type="CDD" id="cd00082">
    <property type="entry name" value="HisKA"/>
    <property type="match status" value="1"/>
</dbReference>
<organism evidence="12 13">
    <name type="scientific">Brevundimonas goettingensis</name>
    <dbReference type="NCBI Taxonomy" id="2774190"/>
    <lineage>
        <taxon>Bacteria</taxon>
        <taxon>Pseudomonadati</taxon>
        <taxon>Pseudomonadota</taxon>
        <taxon>Alphaproteobacteria</taxon>
        <taxon>Caulobacterales</taxon>
        <taxon>Caulobacteraceae</taxon>
        <taxon>Brevundimonas</taxon>
    </lineage>
</organism>
<name>A0A975GUC3_9CAUL</name>
<dbReference type="InterPro" id="IPR004358">
    <property type="entry name" value="Sig_transdc_His_kin-like_C"/>
</dbReference>
<keyword evidence="10" id="KW-0812">Transmembrane</keyword>
<feature type="transmembrane region" description="Helical" evidence="10">
    <location>
        <begin position="37"/>
        <end position="56"/>
    </location>
</feature>
<dbReference type="EMBL" id="CP062222">
    <property type="protein sequence ID" value="QTC89711.1"/>
    <property type="molecule type" value="Genomic_DNA"/>
</dbReference>
<comment type="subcellular location">
    <subcellularLocation>
        <location evidence="2">Cell membrane</location>
        <topology evidence="2">Multi-pass membrane protein</topology>
    </subcellularLocation>
</comment>
<sequence length="444" mass="47680">MVAETLSRLAGLGVWRDRNADVAASTGWRNMQLLIQLRWIAVAGQILAILVVHFGMKVALPLQLILAAPLALLAFNILGLQRLKLHPHVSEGELVLSLLVDVAALTWQLYLSGGAANPFTPLYLLQVVLASVLLRPLSAWLMVGVTTFCSLLLLGVHRPLLLPERLQDNDFSLYLQGSLVCFGLIAFLLVVFVTRISGNLRARDSYLAEMRQREAEEDHIVRMGLLASGAAHELGTPLSSLAVILGDWRRMPIIKADPELSQDIADMQAEVERCKSIVTGILMSAGEARGQDPVVTTPRALINDLIAGWKPTRPGVAVTLRDGLGEDVNVVSDPALLQVLVNVLDNAAEAGATDIVILAERPEDDLSITVSDNGSGFADSVLARFGQPYQSTKNRPGAGLGLFLLSNVLRKLGGEVQARNRKDGGAVVVLRLPLSAIALPGKAS</sequence>
<evidence type="ECO:0000256" key="10">
    <source>
        <dbReference type="SAM" id="Phobius"/>
    </source>
</evidence>
<keyword evidence="13" id="KW-1185">Reference proteome</keyword>
<dbReference type="SMART" id="SM00387">
    <property type="entry name" value="HATPase_c"/>
    <property type="match status" value="1"/>
</dbReference>
<dbReference type="InterPro" id="IPR003661">
    <property type="entry name" value="HisK_dim/P_dom"/>
</dbReference>
<dbReference type="CDD" id="cd00075">
    <property type="entry name" value="HATPase"/>
    <property type="match status" value="1"/>
</dbReference>
<dbReference type="InterPro" id="IPR005467">
    <property type="entry name" value="His_kinase_dom"/>
</dbReference>
<comment type="catalytic activity">
    <reaction evidence="1">
        <text>ATP + protein L-histidine = ADP + protein N-phospho-L-histidine.</text>
        <dbReference type="EC" id="2.7.13.3"/>
    </reaction>
</comment>
<evidence type="ECO:0000256" key="7">
    <source>
        <dbReference type="ARBA" id="ARBA00022741"/>
    </source>
</evidence>
<dbReference type="Proteomes" id="UP000663918">
    <property type="component" value="Chromosome"/>
</dbReference>
<dbReference type="PRINTS" id="PR00344">
    <property type="entry name" value="BCTRLSENSOR"/>
</dbReference>
<keyword evidence="4" id="KW-1003">Cell membrane</keyword>